<reference evidence="2 3" key="1">
    <citation type="submission" date="2018-05" db="EMBL/GenBank/DDBJ databases">
        <title>Genomic Encyclopedia of Type Strains, Phase IV (KMG-IV): sequencing the most valuable type-strain genomes for metagenomic binning, comparative biology and taxonomic classification.</title>
        <authorList>
            <person name="Goeker M."/>
        </authorList>
    </citation>
    <scope>NUCLEOTIDE SEQUENCE [LARGE SCALE GENOMIC DNA]</scope>
    <source>
        <strain evidence="2 3">DSM 25350</strain>
    </source>
</reference>
<keyword evidence="3" id="KW-1185">Reference proteome</keyword>
<keyword evidence="1" id="KW-0732">Signal</keyword>
<accession>A0A316FSQ7</accession>
<dbReference type="Proteomes" id="UP000245790">
    <property type="component" value="Unassembled WGS sequence"/>
</dbReference>
<dbReference type="PROSITE" id="PS51257">
    <property type="entry name" value="PROKAR_LIPOPROTEIN"/>
    <property type="match status" value="1"/>
</dbReference>
<dbReference type="AlphaFoldDB" id="A0A316FSQ7"/>
<evidence type="ECO:0000313" key="2">
    <source>
        <dbReference type="EMBL" id="PWK51724.1"/>
    </source>
</evidence>
<feature type="chain" id="PRO_5016233294" description="Small secreted protein" evidence="1">
    <location>
        <begin position="17"/>
        <end position="61"/>
    </location>
</feature>
<protein>
    <recommendedName>
        <fullName evidence="4">Small secreted protein</fullName>
    </recommendedName>
</protein>
<evidence type="ECO:0000313" key="3">
    <source>
        <dbReference type="Proteomes" id="UP000245790"/>
    </source>
</evidence>
<dbReference type="OrthoDB" id="5772858at2"/>
<feature type="signal peptide" evidence="1">
    <location>
        <begin position="1"/>
        <end position="16"/>
    </location>
</feature>
<evidence type="ECO:0000256" key="1">
    <source>
        <dbReference type="SAM" id="SignalP"/>
    </source>
</evidence>
<comment type="caution">
    <text evidence="2">The sequence shown here is derived from an EMBL/GenBank/DDBJ whole genome shotgun (WGS) entry which is preliminary data.</text>
</comment>
<evidence type="ECO:0008006" key="4">
    <source>
        <dbReference type="Google" id="ProtNLM"/>
    </source>
</evidence>
<gene>
    <name evidence="2" type="ORF">C8D97_10539</name>
</gene>
<name>A0A316FSQ7_9GAMM</name>
<organism evidence="2 3">
    <name type="scientific">Pleionea mediterranea</name>
    <dbReference type="NCBI Taxonomy" id="523701"/>
    <lineage>
        <taxon>Bacteria</taxon>
        <taxon>Pseudomonadati</taxon>
        <taxon>Pseudomonadota</taxon>
        <taxon>Gammaproteobacteria</taxon>
        <taxon>Oceanospirillales</taxon>
        <taxon>Pleioneaceae</taxon>
        <taxon>Pleionea</taxon>
    </lineage>
</organism>
<dbReference type="EMBL" id="QGGU01000005">
    <property type="protein sequence ID" value="PWK51724.1"/>
    <property type="molecule type" value="Genomic_DNA"/>
</dbReference>
<proteinExistence type="predicted"/>
<dbReference type="RefSeq" id="WP_109763121.1">
    <property type="nucleotide sequence ID" value="NZ_QGGU01000005.1"/>
</dbReference>
<sequence>MKYLTALLIAATFALAGCDQDDGPAEEAGEKIDEVATDVENKVEDACEELKEKADAKDQDC</sequence>